<organism evidence="2 3">
    <name type="scientific">Edaphobacter modestus</name>
    <dbReference type="NCBI Taxonomy" id="388466"/>
    <lineage>
        <taxon>Bacteria</taxon>
        <taxon>Pseudomonadati</taxon>
        <taxon>Acidobacteriota</taxon>
        <taxon>Terriglobia</taxon>
        <taxon>Terriglobales</taxon>
        <taxon>Acidobacteriaceae</taxon>
        <taxon>Edaphobacter</taxon>
    </lineage>
</organism>
<name>A0A4Q7YVM8_9BACT</name>
<reference evidence="2 3" key="1">
    <citation type="submission" date="2019-02" db="EMBL/GenBank/DDBJ databases">
        <title>Genomic Encyclopedia of Archaeal and Bacterial Type Strains, Phase II (KMG-II): from individual species to whole genera.</title>
        <authorList>
            <person name="Goeker M."/>
        </authorList>
    </citation>
    <scope>NUCLEOTIDE SEQUENCE [LARGE SCALE GENOMIC DNA]</scope>
    <source>
        <strain evidence="2 3">DSM 18101</strain>
    </source>
</reference>
<comment type="caution">
    <text evidence="2">The sequence shown here is derived from an EMBL/GenBank/DDBJ whole genome shotgun (WGS) entry which is preliminary data.</text>
</comment>
<dbReference type="AlphaFoldDB" id="A0A4Q7YVM8"/>
<proteinExistence type="predicted"/>
<dbReference type="Proteomes" id="UP000292958">
    <property type="component" value="Unassembled WGS sequence"/>
</dbReference>
<dbReference type="EMBL" id="SHKW01000001">
    <property type="protein sequence ID" value="RZU41123.1"/>
    <property type="molecule type" value="Genomic_DNA"/>
</dbReference>
<evidence type="ECO:0000313" key="2">
    <source>
        <dbReference type="EMBL" id="RZU41123.1"/>
    </source>
</evidence>
<evidence type="ECO:0000313" key="3">
    <source>
        <dbReference type="Proteomes" id="UP000292958"/>
    </source>
</evidence>
<sequence length="184" mass="20113">MALPPGQMLSFPMRKFSFYALASLGLCASLHAFENPRVDVKIANRQNNETDYTYQVPGHASSQTNDSASCYSSGNSAHCSGSGITNTTVTAPHDVLMHLTGATFTLLLQDGRMAVVNCESKFQERFAGRAGNRRSCRIPLMDDVQAEFKGNSAKLFWVVSLDGKKTESETYKILAVIPKLQSQP</sequence>
<protein>
    <submittedName>
        <fullName evidence="2">Uncharacterized protein</fullName>
    </submittedName>
</protein>
<keyword evidence="3" id="KW-1185">Reference proteome</keyword>
<keyword evidence="1" id="KW-0732">Signal</keyword>
<evidence type="ECO:0000256" key="1">
    <source>
        <dbReference type="SAM" id="SignalP"/>
    </source>
</evidence>
<feature type="chain" id="PRO_5020510821" evidence="1">
    <location>
        <begin position="33"/>
        <end position="184"/>
    </location>
</feature>
<gene>
    <name evidence="2" type="ORF">BDD14_2621</name>
</gene>
<accession>A0A4Q7YVM8</accession>
<feature type="signal peptide" evidence="1">
    <location>
        <begin position="1"/>
        <end position="32"/>
    </location>
</feature>